<dbReference type="PANTHER" id="PTHR42847:SF4">
    <property type="entry name" value="ALKANESULFONATE MONOOXYGENASE-RELATED"/>
    <property type="match status" value="1"/>
</dbReference>
<evidence type="ECO:0000256" key="1">
    <source>
        <dbReference type="ARBA" id="ARBA00022630"/>
    </source>
</evidence>
<keyword evidence="7" id="KW-1185">Reference proteome</keyword>
<dbReference type="RefSeq" id="WP_203770864.1">
    <property type="nucleotide sequence ID" value="NZ_BAAABO010000002.1"/>
</dbReference>
<dbReference type="PANTHER" id="PTHR42847">
    <property type="entry name" value="ALKANESULFONATE MONOOXYGENASE"/>
    <property type="match status" value="1"/>
</dbReference>
<name>A0ABQ3YB13_9ACTN</name>
<keyword evidence="4" id="KW-0503">Monooxygenase</keyword>
<keyword evidence="1" id="KW-0285">Flavoprotein</keyword>
<evidence type="ECO:0000313" key="6">
    <source>
        <dbReference type="EMBL" id="GID77173.1"/>
    </source>
</evidence>
<proteinExistence type="predicted"/>
<gene>
    <name evidence="6" type="ORF">Ade02nite_58140</name>
</gene>
<protein>
    <submittedName>
        <fullName evidence="6">Luciferase</fullName>
    </submittedName>
</protein>
<accession>A0ABQ3YB13</accession>
<evidence type="ECO:0000256" key="4">
    <source>
        <dbReference type="ARBA" id="ARBA00023033"/>
    </source>
</evidence>
<evidence type="ECO:0000313" key="7">
    <source>
        <dbReference type="Proteomes" id="UP000609879"/>
    </source>
</evidence>
<dbReference type="InterPro" id="IPR011251">
    <property type="entry name" value="Luciferase-like_dom"/>
</dbReference>
<reference evidence="6 7" key="1">
    <citation type="submission" date="2021-01" db="EMBL/GenBank/DDBJ databases">
        <title>Whole genome shotgun sequence of Actinoplanes deccanensis NBRC 13994.</title>
        <authorList>
            <person name="Komaki H."/>
            <person name="Tamura T."/>
        </authorList>
    </citation>
    <scope>NUCLEOTIDE SEQUENCE [LARGE SCALE GENOMIC DNA]</scope>
    <source>
        <strain evidence="6 7">NBRC 13994</strain>
    </source>
</reference>
<dbReference type="SUPFAM" id="SSF51679">
    <property type="entry name" value="Bacterial luciferase-like"/>
    <property type="match status" value="1"/>
</dbReference>
<feature type="domain" description="Luciferase-like" evidence="5">
    <location>
        <begin position="14"/>
        <end position="220"/>
    </location>
</feature>
<dbReference type="EMBL" id="BOMI01000115">
    <property type="protein sequence ID" value="GID77173.1"/>
    <property type="molecule type" value="Genomic_DNA"/>
</dbReference>
<dbReference type="Pfam" id="PF00296">
    <property type="entry name" value="Bac_luciferase"/>
    <property type="match status" value="1"/>
</dbReference>
<evidence type="ECO:0000256" key="2">
    <source>
        <dbReference type="ARBA" id="ARBA00022643"/>
    </source>
</evidence>
<evidence type="ECO:0000256" key="3">
    <source>
        <dbReference type="ARBA" id="ARBA00023002"/>
    </source>
</evidence>
<evidence type="ECO:0000259" key="5">
    <source>
        <dbReference type="Pfam" id="PF00296"/>
    </source>
</evidence>
<dbReference type="Proteomes" id="UP000609879">
    <property type="component" value="Unassembled WGS sequence"/>
</dbReference>
<dbReference type="Gene3D" id="3.20.20.30">
    <property type="entry name" value="Luciferase-like domain"/>
    <property type="match status" value="1"/>
</dbReference>
<keyword evidence="3" id="KW-0560">Oxidoreductase</keyword>
<dbReference type="InterPro" id="IPR050172">
    <property type="entry name" value="SsuD_RutA_monooxygenase"/>
</dbReference>
<dbReference type="InterPro" id="IPR036661">
    <property type="entry name" value="Luciferase-like_sf"/>
</dbReference>
<keyword evidence="2" id="KW-0288">FMN</keyword>
<sequence length="280" mass="29920">MRPKIDAVMWPDGPWPQLRREWEHAERLGIGRGWLWDHLVLGGRPVWHDAYAILAAAAASTSTIGVGTMVTAPNFRHPVTTAKAALALDEVSGGRFVLGLGAGGAGADAEALGTPPLTPAERARRFAEFTEHVHTLLTRPAPTLEGEWFTARAAELGGGLPRRPPLAVAATGPRGIALAAERADWFVTQDIVRTAATPYAEVARQFAMLREACSRTGRATPSSVVVLGYGGERPLDSVEALHDCVGRYAELGATRVAVLWPRGDEAARQLAVLEKAEFTA</sequence>
<organism evidence="6 7">
    <name type="scientific">Paractinoplanes deccanensis</name>
    <dbReference type="NCBI Taxonomy" id="113561"/>
    <lineage>
        <taxon>Bacteria</taxon>
        <taxon>Bacillati</taxon>
        <taxon>Actinomycetota</taxon>
        <taxon>Actinomycetes</taxon>
        <taxon>Micromonosporales</taxon>
        <taxon>Micromonosporaceae</taxon>
        <taxon>Paractinoplanes</taxon>
    </lineage>
</organism>
<comment type="caution">
    <text evidence="6">The sequence shown here is derived from an EMBL/GenBank/DDBJ whole genome shotgun (WGS) entry which is preliminary data.</text>
</comment>